<dbReference type="AlphaFoldDB" id="E6QY20"/>
<accession>E6QY20</accession>
<dbReference type="OrthoDB" id="10633509at2759"/>
<evidence type="ECO:0000313" key="2">
    <source>
        <dbReference type="EMBL" id="ADV19713.1"/>
    </source>
</evidence>
<dbReference type="EMBL" id="CP000286">
    <property type="protein sequence ID" value="ADV19713.1"/>
    <property type="molecule type" value="Genomic_DNA"/>
</dbReference>
<dbReference type="GeneID" id="10188300"/>
<dbReference type="Proteomes" id="UP000007805">
    <property type="component" value="Chromosome A"/>
</dbReference>
<reference evidence="2 3" key="1">
    <citation type="journal article" date="2011" name="MBio">
        <title>Genome variation in Cryptococcus gattii, an emerging pathogen of immunocompetent hosts.</title>
        <authorList>
            <person name="D'Souza C.A."/>
            <person name="Kronstad J.W."/>
            <person name="Taylor G."/>
            <person name="Warren R."/>
            <person name="Yuen M."/>
            <person name="Hu G."/>
            <person name="Jung W.H."/>
            <person name="Sham A."/>
            <person name="Kidd S.E."/>
            <person name="Tangen K."/>
            <person name="Lee N."/>
            <person name="Zeilmaker T."/>
            <person name="Sawkins J."/>
            <person name="McVicker G."/>
            <person name="Shah S."/>
            <person name="Gnerre S."/>
            <person name="Griggs A."/>
            <person name="Zeng Q."/>
            <person name="Bartlett K."/>
            <person name="Li W."/>
            <person name="Wang X."/>
            <person name="Heitman J."/>
            <person name="Stajich J.E."/>
            <person name="Fraser J.A."/>
            <person name="Meyer W."/>
            <person name="Carter D."/>
            <person name="Schein J."/>
            <person name="Krzywinski M."/>
            <person name="Kwon-Chung K.J."/>
            <person name="Varma A."/>
            <person name="Wang J."/>
            <person name="Brunham R."/>
            <person name="Fyfe M."/>
            <person name="Ouellette B.F."/>
            <person name="Siddiqui A."/>
            <person name="Marra M."/>
            <person name="Jones S."/>
            <person name="Holt R."/>
            <person name="Birren B.W."/>
            <person name="Galagan J.E."/>
            <person name="Cuomo C.A."/>
        </authorList>
    </citation>
    <scope>NUCLEOTIDE SEQUENCE [LARGE SCALE GENOMIC DNA]</scope>
    <source>
        <strain evidence="3">WM276 / ATCC MYA-4071</strain>
    </source>
</reference>
<protein>
    <submittedName>
        <fullName evidence="2">Uncharacterized protein</fullName>
    </submittedName>
</protein>
<sequence>MATNHKHVSVASIQKPYLRTPAKKSLQQASNTRPRDTGEAVGHDKNFGDEDYDSLDGIGEESVTDAEVQELEGIESDNSAPEDDVQVLKTNHRLSAITTTEEIHGHNSPRDGWAGGQATA</sequence>
<evidence type="ECO:0000256" key="1">
    <source>
        <dbReference type="SAM" id="MobiDB-lite"/>
    </source>
</evidence>
<feature type="region of interest" description="Disordered" evidence="1">
    <location>
        <begin position="1"/>
        <end position="57"/>
    </location>
</feature>
<dbReference type="RefSeq" id="XP_003191500.1">
    <property type="nucleotide sequence ID" value="XM_003191452.1"/>
</dbReference>
<gene>
    <name evidence="2" type="ordered locus">CGB_A5740W</name>
</gene>
<organism evidence="2 3">
    <name type="scientific">Cryptococcus gattii serotype B (strain WM276 / ATCC MYA-4071)</name>
    <name type="common">Filobasidiella gattii</name>
    <name type="synonym">Cryptococcus bacillisporus</name>
    <dbReference type="NCBI Taxonomy" id="367775"/>
    <lineage>
        <taxon>Eukaryota</taxon>
        <taxon>Fungi</taxon>
        <taxon>Dikarya</taxon>
        <taxon>Basidiomycota</taxon>
        <taxon>Agaricomycotina</taxon>
        <taxon>Tremellomycetes</taxon>
        <taxon>Tremellales</taxon>
        <taxon>Cryptococcaceae</taxon>
        <taxon>Cryptococcus</taxon>
        <taxon>Cryptococcus gattii species complex</taxon>
    </lineage>
</organism>
<dbReference type="KEGG" id="cgi:CGB_A5740W"/>
<evidence type="ECO:0000313" key="3">
    <source>
        <dbReference type="Proteomes" id="UP000007805"/>
    </source>
</evidence>
<feature type="region of interest" description="Disordered" evidence="1">
    <location>
        <begin position="97"/>
        <end position="120"/>
    </location>
</feature>
<keyword evidence="3" id="KW-1185">Reference proteome</keyword>
<reference key="2">
    <citation type="journal article" date="2011" name="MBio">
        <title>Genome variation in Cryptococcus gattii, an emerging pathogen of immunocompetent hosts.</title>
        <authorList>
            <person name="D'Souza C.A."/>
            <person name="Kronstad J.W."/>
            <person name="Taylor G."/>
            <person name="Warren R."/>
            <person name="Yuen M."/>
            <person name="Hu G."/>
            <person name="Jung W.H."/>
            <person name="Sham A."/>
            <person name="Kidd S.E."/>
            <person name="Tangen K."/>
            <person name="Lee N."/>
            <person name="Zeilmaker T."/>
            <person name="Sawkins J."/>
            <person name="McVicker G."/>
            <person name="Shah S."/>
            <person name="Gnerre S."/>
            <person name="Griggs A."/>
            <person name="Zeng Q."/>
            <person name="Bartlett K."/>
            <person name="Li W."/>
            <person name="Wang X."/>
            <person name="Heitman J."/>
            <person name="Stajich J.E."/>
            <person name="Fraser J.A."/>
            <person name="Meyer W."/>
            <person name="Carter D."/>
            <person name="Schein J."/>
            <person name="Krzywinski M."/>
            <person name="Kwong-Chung K.J."/>
            <person name="Varma A."/>
            <person name="Wang J."/>
            <person name="Brunham R."/>
            <person name="Fyfe M."/>
            <person name="Ouellette B.F.F."/>
            <person name="Siddiqui A."/>
            <person name="Marra M."/>
            <person name="Jones S."/>
            <person name="Holt R."/>
            <person name="Birren B.W."/>
            <person name="Galagan J.E."/>
            <person name="Cuomo C.A."/>
        </authorList>
    </citation>
    <scope>NUCLEOTIDE SEQUENCE</scope>
    <source>
        <strain>WM276</strain>
    </source>
</reference>
<dbReference type="HOGENOM" id="CLU_2049606_0_0_1"/>
<dbReference type="VEuPathDB" id="FungiDB:CGB_A5740W"/>
<name>E6QY20_CRYGW</name>
<proteinExistence type="predicted"/>
<feature type="compositionally biased region" description="Basic and acidic residues" evidence="1">
    <location>
        <begin position="33"/>
        <end position="48"/>
    </location>
</feature>